<feature type="region of interest" description="Disordered" evidence="1">
    <location>
        <begin position="172"/>
        <end position="200"/>
    </location>
</feature>
<feature type="non-terminal residue" evidence="2">
    <location>
        <position position="1"/>
    </location>
</feature>
<evidence type="ECO:0000313" key="3">
    <source>
        <dbReference type="Proteomes" id="UP001240678"/>
    </source>
</evidence>
<evidence type="ECO:0000313" key="2">
    <source>
        <dbReference type="EMBL" id="KAK1517790.1"/>
    </source>
</evidence>
<dbReference type="Proteomes" id="UP001240678">
    <property type="component" value="Unassembled WGS sequence"/>
</dbReference>
<proteinExistence type="predicted"/>
<comment type="caution">
    <text evidence="2">The sequence shown here is derived from an EMBL/GenBank/DDBJ whole genome shotgun (WGS) entry which is preliminary data.</text>
</comment>
<keyword evidence="3" id="KW-1185">Reference proteome</keyword>
<organism evidence="2 3">
    <name type="scientific">Colletotrichum costaricense</name>
    <dbReference type="NCBI Taxonomy" id="1209916"/>
    <lineage>
        <taxon>Eukaryota</taxon>
        <taxon>Fungi</taxon>
        <taxon>Dikarya</taxon>
        <taxon>Ascomycota</taxon>
        <taxon>Pezizomycotina</taxon>
        <taxon>Sordariomycetes</taxon>
        <taxon>Hypocreomycetidae</taxon>
        <taxon>Glomerellales</taxon>
        <taxon>Glomerellaceae</taxon>
        <taxon>Colletotrichum</taxon>
        <taxon>Colletotrichum acutatum species complex</taxon>
    </lineage>
</organism>
<protein>
    <submittedName>
        <fullName evidence="2">Uncharacterized protein</fullName>
    </submittedName>
</protein>
<gene>
    <name evidence="2" type="ORF">CCOS01_12047</name>
</gene>
<feature type="compositionally biased region" description="Polar residues" evidence="1">
    <location>
        <begin position="173"/>
        <end position="200"/>
    </location>
</feature>
<evidence type="ECO:0000256" key="1">
    <source>
        <dbReference type="SAM" id="MobiDB-lite"/>
    </source>
</evidence>
<accession>A0AAI9YNH1</accession>
<dbReference type="RefSeq" id="XP_060309140.1">
    <property type="nucleotide sequence ID" value="XM_060460197.1"/>
</dbReference>
<dbReference type="GeneID" id="85343744"/>
<reference evidence="2 3" key="1">
    <citation type="submission" date="2016-10" db="EMBL/GenBank/DDBJ databases">
        <title>The genome sequence of Colletotrichum fioriniae PJ7.</title>
        <authorList>
            <person name="Baroncelli R."/>
        </authorList>
    </citation>
    <scope>NUCLEOTIDE SEQUENCE [LARGE SCALE GENOMIC DNA]</scope>
    <source>
        <strain evidence="2 3">IMI 309622</strain>
    </source>
</reference>
<dbReference type="EMBL" id="MOOE01000014">
    <property type="protein sequence ID" value="KAK1517790.1"/>
    <property type="molecule type" value="Genomic_DNA"/>
</dbReference>
<sequence length="244" mass="26903">RRQSRLLVASWWLLQQRNSAGHLSTPGHDHAPFGSTPPRPSTYCVAPSQALRPQALLSTLTHWPAAHVELKNRRCIGGSMAKTWQAAHPCSSNIEDDWGVLGATGHGGCSTQRTLTWVRSRSANIISPRSSSGWWQSLSTTHIPPPYNWLGLSRDFNHQLFHHAPSRRPLHISSRSSGNWNLSRPSTSASQQTPTFTDLSSLPIPHQATITVFDSLTRRLALSTFSTSSDRSIHRTTNPSQAVG</sequence>
<dbReference type="AlphaFoldDB" id="A0AAI9YNH1"/>
<name>A0AAI9YNH1_9PEZI</name>